<accession>A0A8H4PM53</accession>
<protein>
    <recommendedName>
        <fullName evidence="5">CBM20 domain-containing protein</fullName>
    </recommendedName>
</protein>
<sequence length="656" mass="72123">MILGALMAVLFAVGVSCNRLERKELEEQHHRRELEPIIRSLSFDGNPPTYADVSPNKGTCILNCRGIWKETKKTLLPGQGFKTRLEFGTNNLVSKTNDALQPNRISTQKSKVSYKSITKGWSVSANLNGGTGMLNPVSLSLSGSWGRSGSSTVGEQTSEVTTSDFDCPAYSRCYIEALTASVTITGWCQEYYRTDCELAFTGRHDRWDTCTPERAYVACSVIQDIKKDCHKEESPQPCELTVPLMEGDKPWTHQYETYEPMVPHALGLVNGGWCQLSNGEFYNMTSGFHRTGFDAAGNAVEDSRPEFPGPVDLSRCGQRLPFLYHDPGLEPGESTVHDLFCNRTGFEPVYSSETTDSFVILCGVLDPSQAGETVIVQLGKEFCSQVGRRFGEVDSDHKRFVEINCLDKLDQYKYHVTSGDAQTGSETATNTPPTAQPAPSNKDKDDSEEPPPGLNGGKPPPSPKSEEPPPSPKGGKPPPGPKGEVLLDGVWCKLDSGEDDYIHVERCTYWDPNGSPDGEFKPKKTKPIDLSKCGFNASHPSPCTSTNGCEAGTPVQASFSVFAATVPGEIIKIVGDADALGKWDPAKAVELRHGEFDEQQRKSWWSTTVSLEVDEDIEYKYINVPKTGAPLRWEGGRNRNFKAACTNTTQRDSWQD</sequence>
<evidence type="ECO:0000313" key="6">
    <source>
        <dbReference type="EMBL" id="KAF4505584.1"/>
    </source>
</evidence>
<evidence type="ECO:0000313" key="7">
    <source>
        <dbReference type="Proteomes" id="UP000557566"/>
    </source>
</evidence>
<evidence type="ECO:0000259" key="5">
    <source>
        <dbReference type="PROSITE" id="PS51166"/>
    </source>
</evidence>
<dbReference type="InterPro" id="IPR013783">
    <property type="entry name" value="Ig-like_fold"/>
</dbReference>
<dbReference type="GO" id="GO:0016020">
    <property type="term" value="C:membrane"/>
    <property type="evidence" value="ECO:0007669"/>
    <property type="project" value="TreeGrafter"/>
</dbReference>
<dbReference type="EMBL" id="JAAVMX010000008">
    <property type="protein sequence ID" value="KAF4505584.1"/>
    <property type="molecule type" value="Genomic_DNA"/>
</dbReference>
<feature type="compositionally biased region" description="Pro residues" evidence="3">
    <location>
        <begin position="450"/>
        <end position="481"/>
    </location>
</feature>
<dbReference type="PROSITE" id="PS51166">
    <property type="entry name" value="CBM20"/>
    <property type="match status" value="1"/>
</dbReference>
<feature type="compositionally biased region" description="Low complexity" evidence="3">
    <location>
        <begin position="427"/>
        <end position="439"/>
    </location>
</feature>
<feature type="domain" description="CBM20" evidence="5">
    <location>
        <begin position="549"/>
        <end position="656"/>
    </location>
</feature>
<evidence type="ECO:0000256" key="4">
    <source>
        <dbReference type="SAM" id="SignalP"/>
    </source>
</evidence>
<dbReference type="PANTHER" id="PTHR15048">
    <property type="entry name" value="STARCH-BINDING DOMAIN-CONTAINING PROTEIN 1"/>
    <property type="match status" value="1"/>
</dbReference>
<feature type="region of interest" description="Disordered" evidence="3">
    <location>
        <begin position="420"/>
        <end position="484"/>
    </location>
</feature>
<dbReference type="Proteomes" id="UP000557566">
    <property type="component" value="Unassembled WGS sequence"/>
</dbReference>
<gene>
    <name evidence="6" type="ORF">G6O67_007517</name>
</gene>
<dbReference type="GO" id="GO:0000272">
    <property type="term" value="P:polysaccharide catabolic process"/>
    <property type="evidence" value="ECO:0007669"/>
    <property type="project" value="UniProtKB-KW"/>
</dbReference>
<keyword evidence="2" id="KW-0624">Polysaccharide degradation</keyword>
<feature type="chain" id="PRO_5034707311" description="CBM20 domain-containing protein" evidence="4">
    <location>
        <begin position="18"/>
        <end position="656"/>
    </location>
</feature>
<keyword evidence="7" id="KW-1185">Reference proteome</keyword>
<keyword evidence="1" id="KW-0119">Carbohydrate metabolism</keyword>
<dbReference type="AlphaFoldDB" id="A0A8H4PM53"/>
<evidence type="ECO:0000256" key="3">
    <source>
        <dbReference type="SAM" id="MobiDB-lite"/>
    </source>
</evidence>
<dbReference type="PANTHER" id="PTHR15048:SF0">
    <property type="entry name" value="STARCH-BINDING DOMAIN-CONTAINING PROTEIN 1"/>
    <property type="match status" value="1"/>
</dbReference>
<dbReference type="SMART" id="SM01065">
    <property type="entry name" value="CBM_2"/>
    <property type="match status" value="1"/>
</dbReference>
<dbReference type="InterPro" id="IPR002044">
    <property type="entry name" value="CBM20"/>
</dbReference>
<dbReference type="Gene3D" id="2.60.40.10">
    <property type="entry name" value="Immunoglobulins"/>
    <property type="match status" value="1"/>
</dbReference>
<name>A0A8H4PM53_9HYPO</name>
<organism evidence="6 7">
    <name type="scientific">Ophiocordyceps sinensis</name>
    <dbReference type="NCBI Taxonomy" id="72228"/>
    <lineage>
        <taxon>Eukaryota</taxon>
        <taxon>Fungi</taxon>
        <taxon>Dikarya</taxon>
        <taxon>Ascomycota</taxon>
        <taxon>Pezizomycotina</taxon>
        <taxon>Sordariomycetes</taxon>
        <taxon>Hypocreomycetidae</taxon>
        <taxon>Hypocreales</taxon>
        <taxon>Ophiocordycipitaceae</taxon>
        <taxon>Ophiocordyceps</taxon>
    </lineage>
</organism>
<evidence type="ECO:0000256" key="2">
    <source>
        <dbReference type="ARBA" id="ARBA00023326"/>
    </source>
</evidence>
<evidence type="ECO:0000256" key="1">
    <source>
        <dbReference type="ARBA" id="ARBA00023277"/>
    </source>
</evidence>
<proteinExistence type="predicted"/>
<feature type="signal peptide" evidence="4">
    <location>
        <begin position="1"/>
        <end position="17"/>
    </location>
</feature>
<dbReference type="SUPFAM" id="SSF49452">
    <property type="entry name" value="Starch-binding domain-like"/>
    <property type="match status" value="1"/>
</dbReference>
<dbReference type="GO" id="GO:2001070">
    <property type="term" value="F:starch binding"/>
    <property type="evidence" value="ECO:0007669"/>
    <property type="project" value="InterPro"/>
</dbReference>
<dbReference type="Pfam" id="PF00686">
    <property type="entry name" value="CBM_20"/>
    <property type="match status" value="1"/>
</dbReference>
<reference evidence="6 7" key="1">
    <citation type="journal article" date="2020" name="Genome Biol. Evol.">
        <title>A new high-quality draft genome assembly of the Chinese cordyceps Ophiocordyceps sinensis.</title>
        <authorList>
            <person name="Shu R."/>
            <person name="Zhang J."/>
            <person name="Meng Q."/>
            <person name="Zhang H."/>
            <person name="Zhou G."/>
            <person name="Li M."/>
            <person name="Wu P."/>
            <person name="Zhao Y."/>
            <person name="Chen C."/>
            <person name="Qin Q."/>
        </authorList>
    </citation>
    <scope>NUCLEOTIDE SEQUENCE [LARGE SCALE GENOMIC DNA]</scope>
    <source>
        <strain evidence="6 7">IOZ07</strain>
    </source>
</reference>
<keyword evidence="4" id="KW-0732">Signal</keyword>
<dbReference type="OrthoDB" id="4927741at2759"/>
<comment type="caution">
    <text evidence="6">The sequence shown here is derived from an EMBL/GenBank/DDBJ whole genome shotgun (WGS) entry which is preliminary data.</text>
</comment>
<dbReference type="InterPro" id="IPR013784">
    <property type="entry name" value="Carb-bd-like_fold"/>
</dbReference>